<evidence type="ECO:0000313" key="6">
    <source>
        <dbReference type="EMBL" id="MTB71289.1"/>
    </source>
</evidence>
<evidence type="ECO:0000313" key="7">
    <source>
        <dbReference type="Proteomes" id="UP000431092"/>
    </source>
</evidence>
<dbReference type="PIRSF" id="PIRSF000124">
    <property type="entry name" value="UDPglc_GDPman_dh"/>
    <property type="match status" value="1"/>
</dbReference>
<evidence type="ECO:0000256" key="1">
    <source>
        <dbReference type="ARBA" id="ARBA00023002"/>
    </source>
</evidence>
<dbReference type="SMART" id="SM00984">
    <property type="entry name" value="UDPG_MGDP_dh_C"/>
    <property type="match status" value="1"/>
</dbReference>
<dbReference type="PIRSF" id="PIRSF500136">
    <property type="entry name" value="UDP_ManNAc_DH"/>
    <property type="match status" value="1"/>
</dbReference>
<dbReference type="NCBIfam" id="TIGR03026">
    <property type="entry name" value="NDP-sugDHase"/>
    <property type="match status" value="1"/>
</dbReference>
<dbReference type="GO" id="GO:0051287">
    <property type="term" value="F:NAD binding"/>
    <property type="evidence" value="ECO:0007669"/>
    <property type="project" value="InterPro"/>
</dbReference>
<dbReference type="InterPro" id="IPR014027">
    <property type="entry name" value="UDP-Glc/GDP-Man_DH_C"/>
</dbReference>
<name>A0A6I3IRI1_9MICO</name>
<dbReference type="SUPFAM" id="SSF52413">
    <property type="entry name" value="UDP-glucose/GDP-mannose dehydrogenase C-terminal domain"/>
    <property type="match status" value="1"/>
</dbReference>
<dbReference type="RefSeq" id="WP_154592622.1">
    <property type="nucleotide sequence ID" value="NZ_WLVL01000018.1"/>
</dbReference>
<dbReference type="SUPFAM" id="SSF48179">
    <property type="entry name" value="6-phosphogluconate dehydrogenase C-terminal domain-like"/>
    <property type="match status" value="1"/>
</dbReference>
<evidence type="ECO:0000259" key="5">
    <source>
        <dbReference type="SMART" id="SM00984"/>
    </source>
</evidence>
<protein>
    <submittedName>
        <fullName evidence="6">Nucleotide sugar dehydrogenase</fullName>
    </submittedName>
</protein>
<dbReference type="GO" id="GO:0016616">
    <property type="term" value="F:oxidoreductase activity, acting on the CH-OH group of donors, NAD or NADP as acceptor"/>
    <property type="evidence" value="ECO:0007669"/>
    <property type="project" value="InterPro"/>
</dbReference>
<sequence>MSLIDLRDEPPTGLTAASPPPAASPSAGAVVLTPDLAPAPTPRIVEPGPAPAYDVAVVGLGYVGLPTALAFAAAGRSVLGLDASPARLATIAAGEADLLPRDQQRLSRFLRRPVAQVADQDDGAGGLVTTEDPSRLAEADAVIVCVPTPIDQHLVPDLGPLRGACHTLVEHARPGQVLVLTSTTYVGCTADLLVEPLRARGLEPGTDVFVAFSPERIDPGNDVHLLEDVPRVVGGVTEECERRASALLGGYAARVHPVPSPAAAEMVKLVENTFRAVNIALANEFADVCRVLDLPVMEVIAAAATKPYGFMPFYPGPGVGGHCIPCDPHYLLWQLRRHRMRTPLTEQAMASIASRPLQVVDRVREVLSDHGRGLPGTRVLVSGVTYKPDVSDVRESPALEIYAGLRDAGADVAFYDPLVPSIRLADGTTAYGLESPTQQSPELAVLVCHHAEDDLSWTTDVPLVLDATFRLASSHGWDTL</sequence>
<dbReference type="InterPro" id="IPR017476">
    <property type="entry name" value="UDP-Glc/GDP-Man"/>
</dbReference>
<comment type="similarity">
    <text evidence="3">Belongs to the UDP-glucose/GDP-mannose dehydrogenase family.</text>
</comment>
<dbReference type="InterPro" id="IPR036220">
    <property type="entry name" value="UDP-Glc/GDP-Man_DH_C_sf"/>
</dbReference>
<comment type="caution">
    <text evidence="6">The sequence shown here is derived from an EMBL/GenBank/DDBJ whole genome shotgun (WGS) entry which is preliminary data.</text>
</comment>
<dbReference type="GO" id="GO:0000271">
    <property type="term" value="P:polysaccharide biosynthetic process"/>
    <property type="evidence" value="ECO:0007669"/>
    <property type="project" value="InterPro"/>
</dbReference>
<dbReference type="SUPFAM" id="SSF51735">
    <property type="entry name" value="NAD(P)-binding Rossmann-fold domains"/>
    <property type="match status" value="1"/>
</dbReference>
<dbReference type="InterPro" id="IPR008927">
    <property type="entry name" value="6-PGluconate_DH-like_C_sf"/>
</dbReference>
<proteinExistence type="inferred from homology"/>
<dbReference type="InterPro" id="IPR014026">
    <property type="entry name" value="UDP-Glc/GDP-Man_DH_dimer"/>
</dbReference>
<dbReference type="Pfam" id="PF00984">
    <property type="entry name" value="UDPG_MGDP_dh"/>
    <property type="match status" value="1"/>
</dbReference>
<evidence type="ECO:0000256" key="3">
    <source>
        <dbReference type="PIRNR" id="PIRNR000124"/>
    </source>
</evidence>
<evidence type="ECO:0000256" key="4">
    <source>
        <dbReference type="SAM" id="MobiDB-lite"/>
    </source>
</evidence>
<dbReference type="Gene3D" id="3.40.50.720">
    <property type="entry name" value="NAD(P)-binding Rossmann-like Domain"/>
    <property type="match status" value="2"/>
</dbReference>
<dbReference type="InterPro" id="IPR036291">
    <property type="entry name" value="NAD(P)-bd_dom_sf"/>
</dbReference>
<dbReference type="Pfam" id="PF03721">
    <property type="entry name" value="UDPG_MGDP_dh_N"/>
    <property type="match status" value="1"/>
</dbReference>
<accession>A0A6I3IRI1</accession>
<dbReference type="PANTHER" id="PTHR43491">
    <property type="entry name" value="UDP-N-ACETYL-D-MANNOSAMINE DEHYDROGENASE"/>
    <property type="match status" value="1"/>
</dbReference>
<dbReference type="AlphaFoldDB" id="A0A6I3IRI1"/>
<dbReference type="Pfam" id="PF03720">
    <property type="entry name" value="UDPG_MGDP_dh_C"/>
    <property type="match status" value="1"/>
</dbReference>
<organism evidence="6 7">
    <name type="scientific">Arsenicicoccus cauae</name>
    <dbReference type="NCBI Taxonomy" id="2663847"/>
    <lineage>
        <taxon>Bacteria</taxon>
        <taxon>Bacillati</taxon>
        <taxon>Actinomycetota</taxon>
        <taxon>Actinomycetes</taxon>
        <taxon>Micrococcales</taxon>
        <taxon>Intrasporangiaceae</taxon>
        <taxon>Arsenicicoccus</taxon>
    </lineage>
</organism>
<dbReference type="GO" id="GO:0016628">
    <property type="term" value="F:oxidoreductase activity, acting on the CH-CH group of donors, NAD or NADP as acceptor"/>
    <property type="evidence" value="ECO:0007669"/>
    <property type="project" value="InterPro"/>
</dbReference>
<keyword evidence="7" id="KW-1185">Reference proteome</keyword>
<feature type="region of interest" description="Disordered" evidence="4">
    <location>
        <begin position="1"/>
        <end position="28"/>
    </location>
</feature>
<dbReference type="EMBL" id="WLVL01000018">
    <property type="protein sequence ID" value="MTB71289.1"/>
    <property type="molecule type" value="Genomic_DNA"/>
</dbReference>
<keyword evidence="1" id="KW-0560">Oxidoreductase</keyword>
<dbReference type="PANTHER" id="PTHR43491:SF1">
    <property type="entry name" value="UDP-N-ACETYL-D-MANNOSAMINE DEHYDROGENASE"/>
    <property type="match status" value="1"/>
</dbReference>
<dbReference type="InterPro" id="IPR028359">
    <property type="entry name" value="UDP_ManNAc/GlcNAc_DH"/>
</dbReference>
<reference evidence="6 7" key="1">
    <citation type="submission" date="2019-11" db="EMBL/GenBank/DDBJ databases">
        <title>Whole genome sequencing identifies a novel species of the genus Arsenicicoccus isolated from human blood.</title>
        <authorList>
            <person name="Jeong J.H."/>
            <person name="Kweon O.J."/>
            <person name="Kim H.R."/>
            <person name="Kim T.-H."/>
            <person name="Ha S.-M."/>
            <person name="Lee M.-K."/>
        </authorList>
    </citation>
    <scope>NUCLEOTIDE SEQUENCE [LARGE SCALE GENOMIC DNA]</scope>
    <source>
        <strain evidence="6 7">MKL-02</strain>
    </source>
</reference>
<gene>
    <name evidence="6" type="ORF">GGG17_04745</name>
</gene>
<dbReference type="InterPro" id="IPR001732">
    <property type="entry name" value="UDP-Glc/GDP-Man_DH_N"/>
</dbReference>
<feature type="compositionally biased region" description="Basic and acidic residues" evidence="4">
    <location>
        <begin position="1"/>
        <end position="10"/>
    </location>
</feature>
<keyword evidence="2" id="KW-0520">NAD</keyword>
<evidence type="ECO:0000256" key="2">
    <source>
        <dbReference type="ARBA" id="ARBA00023027"/>
    </source>
</evidence>
<dbReference type="Proteomes" id="UP000431092">
    <property type="component" value="Unassembled WGS sequence"/>
</dbReference>
<feature type="domain" description="UDP-glucose/GDP-mannose dehydrogenase C-terminal" evidence="5">
    <location>
        <begin position="380"/>
        <end position="467"/>
    </location>
</feature>